<comment type="caution">
    <text evidence="1">The sequence shown here is derived from an EMBL/GenBank/DDBJ whole genome shotgun (WGS) entry which is preliminary data.</text>
</comment>
<sequence>MKTEQQLDALISKLAPELEPQRDLWPELSERLVPRRQPVYRNWLGVAAAAVLTLWFWPQQPAIEPSLSFETAESTDDNGLLLAVSQQLQLQLNNEQTRQLKGLRQVPEGFTDWPRQLLIWDKAQEQIELALQFQPDDQKLIQQLQRIQQQQLSYIAKLVKTSELT</sequence>
<dbReference type="RefSeq" id="WP_377241901.1">
    <property type="nucleotide sequence ID" value="NZ_JBHLXP010000001.1"/>
</dbReference>
<proteinExistence type="predicted"/>
<organism evidence="1 2">
    <name type="scientific">Rheinheimera tilapiae</name>
    <dbReference type="NCBI Taxonomy" id="875043"/>
    <lineage>
        <taxon>Bacteria</taxon>
        <taxon>Pseudomonadati</taxon>
        <taxon>Pseudomonadota</taxon>
        <taxon>Gammaproteobacteria</taxon>
        <taxon>Chromatiales</taxon>
        <taxon>Chromatiaceae</taxon>
        <taxon>Rheinheimera</taxon>
    </lineage>
</organism>
<reference evidence="1 2" key="1">
    <citation type="submission" date="2024-09" db="EMBL/GenBank/DDBJ databases">
        <authorList>
            <person name="Sun Q."/>
            <person name="Mori K."/>
        </authorList>
    </citation>
    <scope>NUCLEOTIDE SEQUENCE [LARGE SCALE GENOMIC DNA]</scope>
    <source>
        <strain evidence="1 2">KCTC 23315</strain>
    </source>
</reference>
<evidence type="ECO:0008006" key="3">
    <source>
        <dbReference type="Google" id="ProtNLM"/>
    </source>
</evidence>
<evidence type="ECO:0000313" key="1">
    <source>
        <dbReference type="EMBL" id="MFC0048062.1"/>
    </source>
</evidence>
<evidence type="ECO:0000313" key="2">
    <source>
        <dbReference type="Proteomes" id="UP001589813"/>
    </source>
</evidence>
<accession>A0ABV6BB18</accession>
<dbReference type="EMBL" id="JBHLXP010000001">
    <property type="protein sequence ID" value="MFC0048062.1"/>
    <property type="molecule type" value="Genomic_DNA"/>
</dbReference>
<gene>
    <name evidence="1" type="ORF">ACFFJP_07145</name>
</gene>
<protein>
    <recommendedName>
        <fullName evidence="3">DUF3379 family protein</fullName>
    </recommendedName>
</protein>
<keyword evidence="2" id="KW-1185">Reference proteome</keyword>
<dbReference type="Proteomes" id="UP001589813">
    <property type="component" value="Unassembled WGS sequence"/>
</dbReference>
<name>A0ABV6BB18_9GAMM</name>